<dbReference type="Proteomes" id="UP000821853">
    <property type="component" value="Unassembled WGS sequence"/>
</dbReference>
<accession>A0A9J6H8F3</accession>
<name>A0A9J6H8F3_HAELO</name>
<keyword evidence="2" id="KW-1185">Reference proteome</keyword>
<protein>
    <submittedName>
        <fullName evidence="1">Uncharacterized protein</fullName>
    </submittedName>
</protein>
<proteinExistence type="predicted"/>
<comment type="caution">
    <text evidence="1">The sequence shown here is derived from an EMBL/GenBank/DDBJ whole genome shotgun (WGS) entry which is preliminary data.</text>
</comment>
<dbReference type="EMBL" id="JABSTR010001370">
    <property type="protein sequence ID" value="KAH9383987.1"/>
    <property type="molecule type" value="Genomic_DNA"/>
</dbReference>
<dbReference type="AlphaFoldDB" id="A0A9J6H8F3"/>
<dbReference type="VEuPathDB" id="VectorBase:HLOH_065090"/>
<sequence>MKCLRLIMKLVTAAKEMSQNDVANKFTCTALCTKQRLWERAFDLFNSSNPVASSYKAPLRPSTFQTQRNIMEAVARELMGLTPESGKPVVEDGRRMSLIFLAFTLKNMSLLTKMVFDAELCR</sequence>
<dbReference type="OrthoDB" id="7312725at2759"/>
<gene>
    <name evidence="1" type="ORF">HPB48_025964</name>
</gene>
<organism evidence="1 2">
    <name type="scientific">Haemaphysalis longicornis</name>
    <name type="common">Bush tick</name>
    <dbReference type="NCBI Taxonomy" id="44386"/>
    <lineage>
        <taxon>Eukaryota</taxon>
        <taxon>Metazoa</taxon>
        <taxon>Ecdysozoa</taxon>
        <taxon>Arthropoda</taxon>
        <taxon>Chelicerata</taxon>
        <taxon>Arachnida</taxon>
        <taxon>Acari</taxon>
        <taxon>Parasitiformes</taxon>
        <taxon>Ixodida</taxon>
        <taxon>Ixodoidea</taxon>
        <taxon>Ixodidae</taxon>
        <taxon>Haemaphysalinae</taxon>
        <taxon>Haemaphysalis</taxon>
    </lineage>
</organism>
<evidence type="ECO:0000313" key="1">
    <source>
        <dbReference type="EMBL" id="KAH9383987.1"/>
    </source>
</evidence>
<evidence type="ECO:0000313" key="2">
    <source>
        <dbReference type="Proteomes" id="UP000821853"/>
    </source>
</evidence>
<reference evidence="1 2" key="1">
    <citation type="journal article" date="2020" name="Cell">
        <title>Large-Scale Comparative Analyses of Tick Genomes Elucidate Their Genetic Diversity and Vector Capacities.</title>
        <authorList>
            <consortium name="Tick Genome and Microbiome Consortium (TIGMIC)"/>
            <person name="Jia N."/>
            <person name="Wang J."/>
            <person name="Shi W."/>
            <person name="Du L."/>
            <person name="Sun Y."/>
            <person name="Zhan W."/>
            <person name="Jiang J.F."/>
            <person name="Wang Q."/>
            <person name="Zhang B."/>
            <person name="Ji P."/>
            <person name="Bell-Sakyi L."/>
            <person name="Cui X.M."/>
            <person name="Yuan T.T."/>
            <person name="Jiang B.G."/>
            <person name="Yang W.F."/>
            <person name="Lam T.T."/>
            <person name="Chang Q.C."/>
            <person name="Ding S.J."/>
            <person name="Wang X.J."/>
            <person name="Zhu J.G."/>
            <person name="Ruan X.D."/>
            <person name="Zhao L."/>
            <person name="Wei J.T."/>
            <person name="Ye R.Z."/>
            <person name="Que T.C."/>
            <person name="Du C.H."/>
            <person name="Zhou Y.H."/>
            <person name="Cheng J.X."/>
            <person name="Dai P.F."/>
            <person name="Guo W.B."/>
            <person name="Han X.H."/>
            <person name="Huang E.J."/>
            <person name="Li L.F."/>
            <person name="Wei W."/>
            <person name="Gao Y.C."/>
            <person name="Liu J.Z."/>
            <person name="Shao H.Z."/>
            <person name="Wang X."/>
            <person name="Wang C.C."/>
            <person name="Yang T.C."/>
            <person name="Huo Q.B."/>
            <person name="Li W."/>
            <person name="Chen H.Y."/>
            <person name="Chen S.E."/>
            <person name="Zhou L.G."/>
            <person name="Ni X.B."/>
            <person name="Tian J.H."/>
            <person name="Sheng Y."/>
            <person name="Liu T."/>
            <person name="Pan Y.S."/>
            <person name="Xia L.Y."/>
            <person name="Li J."/>
            <person name="Zhao F."/>
            <person name="Cao W.C."/>
        </authorList>
    </citation>
    <scope>NUCLEOTIDE SEQUENCE [LARGE SCALE GENOMIC DNA]</scope>
    <source>
        <strain evidence="1">HaeL-2018</strain>
    </source>
</reference>